<dbReference type="RefSeq" id="WP_344617711.1">
    <property type="nucleotide sequence ID" value="NZ_BAAARV010000078.1"/>
</dbReference>
<organism evidence="1 2">
    <name type="scientific">Dactylosporangium salmoneum</name>
    <dbReference type="NCBI Taxonomy" id="53361"/>
    <lineage>
        <taxon>Bacteria</taxon>
        <taxon>Bacillati</taxon>
        <taxon>Actinomycetota</taxon>
        <taxon>Actinomycetes</taxon>
        <taxon>Micromonosporales</taxon>
        <taxon>Micromonosporaceae</taxon>
        <taxon>Dactylosporangium</taxon>
    </lineage>
</organism>
<sequence>METVDGVELLLDAGLDRRVTSSTEIEIGTGDGRWSRRQVMLLRHSPSPHEIDRAATGLRPHVDGLLFVVPRAGRALKSAAERDHRIAYSAVDEAVVCFRGETYRAGEQRPAGPTHPGRTSWTRLAMLRLFALSPAEPLSQSAIARQLGVSHVAVGKQLPLPDELVARTPAGWQVVDRAGCWDRFMADYPGPRGLTTYWAATGDLATQLECIEDVARDRGDAPPAVSGDLAADLYAPWRRPSRVVAYVASHPPLEEHGFAVVRPADATVELHTPRDPTVLAMSRELPASRDGNPRRYTDPLIAAWDLSRSSGGDVDSAVDQLRARALRERLWR</sequence>
<name>A0ABP5UFA8_9ACTN</name>
<accession>A0ABP5UFA8</accession>
<dbReference type="Proteomes" id="UP001501444">
    <property type="component" value="Unassembled WGS sequence"/>
</dbReference>
<gene>
    <name evidence="1" type="ORF">GCM10010170_078460</name>
</gene>
<evidence type="ECO:0008006" key="3">
    <source>
        <dbReference type="Google" id="ProtNLM"/>
    </source>
</evidence>
<reference evidence="2" key="1">
    <citation type="journal article" date="2019" name="Int. J. Syst. Evol. Microbiol.">
        <title>The Global Catalogue of Microorganisms (GCM) 10K type strain sequencing project: providing services to taxonomists for standard genome sequencing and annotation.</title>
        <authorList>
            <consortium name="The Broad Institute Genomics Platform"/>
            <consortium name="The Broad Institute Genome Sequencing Center for Infectious Disease"/>
            <person name="Wu L."/>
            <person name="Ma J."/>
        </authorList>
    </citation>
    <scope>NUCLEOTIDE SEQUENCE [LARGE SCALE GENOMIC DNA]</scope>
    <source>
        <strain evidence="2">JCM 3272</strain>
    </source>
</reference>
<evidence type="ECO:0000313" key="2">
    <source>
        <dbReference type="Proteomes" id="UP001501444"/>
    </source>
</evidence>
<dbReference type="EMBL" id="BAAARV010000078">
    <property type="protein sequence ID" value="GAA2375095.1"/>
    <property type="molecule type" value="Genomic_DNA"/>
</dbReference>
<proteinExistence type="predicted"/>
<protein>
    <recommendedName>
        <fullName evidence="3">Winged helix-turn-helix domain-containing protein</fullName>
    </recommendedName>
</protein>
<keyword evidence="2" id="KW-1185">Reference proteome</keyword>
<comment type="caution">
    <text evidence="1">The sequence shown here is derived from an EMBL/GenBank/DDBJ whole genome shotgun (WGS) entry which is preliminary data.</text>
</comment>
<evidence type="ECO:0000313" key="1">
    <source>
        <dbReference type="EMBL" id="GAA2375095.1"/>
    </source>
</evidence>